<dbReference type="GO" id="GO:0006814">
    <property type="term" value="P:sodium ion transport"/>
    <property type="evidence" value="ECO:0007669"/>
    <property type="project" value="UniProtKB-KW"/>
</dbReference>
<name>A0A9N9RHT2_9DIPT</name>
<accession>A0A9N9RHT2</accession>
<reference evidence="13" key="1">
    <citation type="submission" date="2022-01" db="EMBL/GenBank/DDBJ databases">
        <authorList>
            <person name="King R."/>
        </authorList>
    </citation>
    <scope>NUCLEOTIDE SEQUENCE</scope>
</reference>
<protein>
    <recommendedName>
        <fullName evidence="15">Sodium/solute symporter</fullName>
    </recommendedName>
</protein>
<evidence type="ECO:0000256" key="4">
    <source>
        <dbReference type="ARBA" id="ARBA00022475"/>
    </source>
</evidence>
<evidence type="ECO:0000313" key="13">
    <source>
        <dbReference type="EMBL" id="CAG9797067.1"/>
    </source>
</evidence>
<keyword evidence="9 12" id="KW-0472">Membrane</keyword>
<gene>
    <name evidence="13" type="ORF">CHIRRI_LOCUS68</name>
</gene>
<keyword evidence="8" id="KW-0406">Ion transport</keyword>
<evidence type="ECO:0000313" key="14">
    <source>
        <dbReference type="Proteomes" id="UP001153620"/>
    </source>
</evidence>
<keyword evidence="3" id="KW-0813">Transport</keyword>
<dbReference type="EMBL" id="OU895877">
    <property type="protein sequence ID" value="CAG9797067.1"/>
    <property type="molecule type" value="Genomic_DNA"/>
</dbReference>
<dbReference type="InterPro" id="IPR001734">
    <property type="entry name" value="Na/solute_symporter"/>
</dbReference>
<comment type="similarity">
    <text evidence="2 11">Belongs to the sodium:solute symporter (SSF) (TC 2.A.21) family.</text>
</comment>
<dbReference type="OrthoDB" id="196131at2759"/>
<dbReference type="Proteomes" id="UP001153620">
    <property type="component" value="Chromosome 1"/>
</dbReference>
<dbReference type="Gene3D" id="1.20.1730.10">
    <property type="entry name" value="Sodium/glucose cotransporter"/>
    <property type="match status" value="1"/>
</dbReference>
<keyword evidence="14" id="KW-1185">Reference proteome</keyword>
<feature type="transmembrane region" description="Helical" evidence="12">
    <location>
        <begin position="474"/>
        <end position="492"/>
    </location>
</feature>
<evidence type="ECO:0000256" key="1">
    <source>
        <dbReference type="ARBA" id="ARBA00004651"/>
    </source>
</evidence>
<keyword evidence="6 12" id="KW-1133">Transmembrane helix</keyword>
<dbReference type="PANTHER" id="PTHR42985:SF41">
    <property type="entry name" value="GH19970P-RELATED"/>
    <property type="match status" value="1"/>
</dbReference>
<feature type="transmembrane region" description="Helical" evidence="12">
    <location>
        <begin position="274"/>
        <end position="292"/>
    </location>
</feature>
<evidence type="ECO:0000256" key="7">
    <source>
        <dbReference type="ARBA" id="ARBA00023053"/>
    </source>
</evidence>
<evidence type="ECO:0000256" key="5">
    <source>
        <dbReference type="ARBA" id="ARBA00022692"/>
    </source>
</evidence>
<feature type="transmembrane region" description="Helical" evidence="12">
    <location>
        <begin position="544"/>
        <end position="563"/>
    </location>
</feature>
<feature type="transmembrane region" description="Helical" evidence="12">
    <location>
        <begin position="88"/>
        <end position="106"/>
    </location>
</feature>
<dbReference type="PROSITE" id="PS50283">
    <property type="entry name" value="NA_SOLUT_SYMP_3"/>
    <property type="match status" value="1"/>
</dbReference>
<evidence type="ECO:0000256" key="6">
    <source>
        <dbReference type="ARBA" id="ARBA00022989"/>
    </source>
</evidence>
<evidence type="ECO:0000256" key="2">
    <source>
        <dbReference type="ARBA" id="ARBA00006434"/>
    </source>
</evidence>
<feature type="transmembrane region" description="Helical" evidence="12">
    <location>
        <begin position="195"/>
        <end position="219"/>
    </location>
</feature>
<sequence>MASENAYQSDIDSFRFHLIDYLVFGSMLLFSTLVGVYFGYFSKSKKSQSKSSSSTRHSDNKYDEKLRGDFGSKSMLEYLLGSRKLKSFPVAMSLVASYISGVTVLGTPAEIYNYGTQYWLIVVAIFFMAFVVAYVYLPVFCSLKVGSSYEYLELRFNSHVRSIASIMFVIDELLFLPIIIYVPALAMNQVSGMDIHLIGAIVCIICVFYTLVGGIKAVVHTDAWQIIIMFISVVVVTIIGTVHLGGPSVVFDRAMQGGRIEFLNLNPSPYERQTFWAVLIGGFCYWTSFNSVNQTMVQRYMSLPNMKKARLAIAIFTVGIICFVSVCCYAGLLIYAKYWKCDPLTSDMVKRDDQLFAIYVMETVGEWKGVAGLFIAGVFGAALSSLSVVLNSTAAVLLEDILKGCFKMRPSEKAAAIFVKVSILVLGAITMGFLFIVEKLGGILGVATSLTAIAAGTTFGIFTLGMLNPYSTSIGAIFGAISGAALSGWVSLGSQIATASGKVVAPKLPVSVEECPVGNLTGIIFPDIPEQSTVFPLYRLSYHWINPIGIITVVTVGSLVSYFTGPQRLDKVDPELISPVIHRFLPDECFPNYGISSKNMRSKENIQLNNSTSFEDDENVIQR</sequence>
<feature type="transmembrane region" description="Helical" evidence="12">
    <location>
        <begin position="226"/>
        <end position="246"/>
    </location>
</feature>
<feature type="transmembrane region" description="Helical" evidence="12">
    <location>
        <begin position="370"/>
        <end position="397"/>
    </location>
</feature>
<dbReference type="Pfam" id="PF00474">
    <property type="entry name" value="SSF"/>
    <property type="match status" value="1"/>
</dbReference>
<dbReference type="InterPro" id="IPR051163">
    <property type="entry name" value="Sodium:Solute_Symporter_SSF"/>
</dbReference>
<dbReference type="InterPro" id="IPR038377">
    <property type="entry name" value="Na/Glc_symporter_sf"/>
</dbReference>
<evidence type="ECO:0000256" key="11">
    <source>
        <dbReference type="RuleBase" id="RU362091"/>
    </source>
</evidence>
<dbReference type="AlphaFoldDB" id="A0A9N9RHT2"/>
<evidence type="ECO:0000256" key="8">
    <source>
        <dbReference type="ARBA" id="ARBA00023065"/>
    </source>
</evidence>
<dbReference type="GO" id="GO:0015293">
    <property type="term" value="F:symporter activity"/>
    <property type="evidence" value="ECO:0007669"/>
    <property type="project" value="TreeGrafter"/>
</dbReference>
<evidence type="ECO:0008006" key="15">
    <source>
        <dbReference type="Google" id="ProtNLM"/>
    </source>
</evidence>
<proteinExistence type="inferred from homology"/>
<dbReference type="CDD" id="cd11492">
    <property type="entry name" value="SLC5sbd_NIS-SMVT"/>
    <property type="match status" value="1"/>
</dbReference>
<dbReference type="PANTHER" id="PTHR42985">
    <property type="entry name" value="SODIUM-COUPLED MONOCARBOXYLATE TRANSPORTER"/>
    <property type="match status" value="1"/>
</dbReference>
<organism evidence="13 14">
    <name type="scientific">Chironomus riparius</name>
    <dbReference type="NCBI Taxonomy" id="315576"/>
    <lineage>
        <taxon>Eukaryota</taxon>
        <taxon>Metazoa</taxon>
        <taxon>Ecdysozoa</taxon>
        <taxon>Arthropoda</taxon>
        <taxon>Hexapoda</taxon>
        <taxon>Insecta</taxon>
        <taxon>Pterygota</taxon>
        <taxon>Neoptera</taxon>
        <taxon>Endopterygota</taxon>
        <taxon>Diptera</taxon>
        <taxon>Nematocera</taxon>
        <taxon>Chironomoidea</taxon>
        <taxon>Chironomidae</taxon>
        <taxon>Chironominae</taxon>
        <taxon>Chironomus</taxon>
    </lineage>
</organism>
<keyword evidence="10" id="KW-0739">Sodium transport</keyword>
<keyword evidence="4" id="KW-1003">Cell membrane</keyword>
<feature type="transmembrane region" description="Helical" evidence="12">
    <location>
        <begin position="118"/>
        <end position="141"/>
    </location>
</feature>
<evidence type="ECO:0000256" key="10">
    <source>
        <dbReference type="ARBA" id="ARBA00023201"/>
    </source>
</evidence>
<reference evidence="13" key="2">
    <citation type="submission" date="2022-10" db="EMBL/GenBank/DDBJ databases">
        <authorList>
            <consortium name="ENA_rothamsted_submissions"/>
            <consortium name="culmorum"/>
            <person name="King R."/>
        </authorList>
    </citation>
    <scope>NUCLEOTIDE SEQUENCE</scope>
</reference>
<feature type="transmembrane region" description="Helical" evidence="12">
    <location>
        <begin position="313"/>
        <end position="336"/>
    </location>
</feature>
<feature type="transmembrane region" description="Helical" evidence="12">
    <location>
        <begin position="417"/>
        <end position="437"/>
    </location>
</feature>
<dbReference type="GO" id="GO:0005886">
    <property type="term" value="C:plasma membrane"/>
    <property type="evidence" value="ECO:0007669"/>
    <property type="project" value="UniProtKB-SubCell"/>
</dbReference>
<keyword evidence="5 12" id="KW-0812">Transmembrane</keyword>
<feature type="transmembrane region" description="Helical" evidence="12">
    <location>
        <begin position="21"/>
        <end position="41"/>
    </location>
</feature>
<evidence type="ECO:0000256" key="3">
    <source>
        <dbReference type="ARBA" id="ARBA00022448"/>
    </source>
</evidence>
<keyword evidence="7" id="KW-0915">Sodium</keyword>
<feature type="transmembrane region" description="Helical" evidence="12">
    <location>
        <begin position="162"/>
        <end position="183"/>
    </location>
</feature>
<comment type="subcellular location">
    <subcellularLocation>
        <location evidence="1">Cell membrane</location>
        <topology evidence="1">Multi-pass membrane protein</topology>
    </subcellularLocation>
</comment>
<dbReference type="NCBIfam" id="TIGR00813">
    <property type="entry name" value="sss"/>
    <property type="match status" value="1"/>
</dbReference>
<evidence type="ECO:0000256" key="9">
    <source>
        <dbReference type="ARBA" id="ARBA00023136"/>
    </source>
</evidence>
<feature type="transmembrane region" description="Helical" evidence="12">
    <location>
        <begin position="443"/>
        <end position="467"/>
    </location>
</feature>
<evidence type="ECO:0000256" key="12">
    <source>
        <dbReference type="SAM" id="Phobius"/>
    </source>
</evidence>